<sequence length="1079" mass="124248">MPFSYDCATTAGLMVCVDRVYRVRKQLSPSIVKHKGSYKDKNVKVKCSCGCNGKSSGMIGDAIADVFLRKKYWFAELNISPKDVPNQFIIQYDKLSEATINLLDISSLPADLARQKWVRGAYLTVVRDSIATFCYLNNIGYWQGVHSIACALIFLKPTPTLQELSILLEKILLRFAPIIAHNKSSITIQCAKQLSSLWNSLFQLFLPMTSAVLNDFCATWNIDIFWTLGFHRFNCAYNCLYHWYFIIKCGNVLFTPTLDQIIAPQSNEFTNLTQHNETGDNESIGHILSFLYFELAQNLLRHNYWQKTCGLQSLINNFSFDKQYYSIQDMMDLLSLCIQQEFSQNNQLLYPPDVFINMSDYHFDNICLEGTNLSNYPMSLLVILVKSLYLLTPKFIIKCINNFVNDLCTLNVHKRGHVDNNFRIETSRTTKSLVDYDYMKYIKHFQVAKIELTQIISYIQPTSAAFIDKSAISKTVRFDNSKVLNNARLKNGTKSSINKMLSDLVCRAQDKIGSNDPSNMVYKVMKNYYSIADKICYLKSDTVVCPELPANDIPFHNNEVGADVPQVPLSARGGSEGDNNNRHIPVLRKTMSTNEIMYSKSLSPSTPRTGVPLFRPRVKPKSEVESVKLESCNWPFFYSTVFGKFLFIDLTNEFLLPKEFNGGKTIYYSNESFHFYNKQSNKLEHITDFKEIVSEIVPIRSPFGYTLNSTCWIIVTKCNPDCNDTDHSCYDGKLDTVTTFIQRELMFSGASFILHYQGDYFALSEYINTLAETHILSGMMSRFGLRHGALWFNSQPIFSADSCRLRPIDCTFYSSRLSNSPAKDRLVFKFSCISHTAVAIMKRLLKKYQYISMNRRVILVKVQGELTRNIEIIFCKILPKIGLYLSHIEENECQITQLNIYNFFPKFMKLTEFRLKKMKLFQQHFRSAVKLLVETLSNSTFYHPLVDRIKISSPTGTFPLYIDILDKKGLVVDSMNRHCYFTRFLLMEVRKESDKIRENVIYNTGNISRVSHNPIVKRTATISHTTMRALRMENRRSLDKFDFVKNATLRDVQNVKNVALRRCNTLLISHISIHDNNIN</sequence>
<name>A0A1R4AAW3_BABMR</name>
<protein>
    <submittedName>
        <fullName evidence="1">Uncharacterized protein</fullName>
    </submittedName>
</protein>
<organism evidence="1 2">
    <name type="scientific">Babesia microti (strain RI)</name>
    <dbReference type="NCBI Taxonomy" id="1133968"/>
    <lineage>
        <taxon>Eukaryota</taxon>
        <taxon>Sar</taxon>
        <taxon>Alveolata</taxon>
        <taxon>Apicomplexa</taxon>
        <taxon>Aconoidasida</taxon>
        <taxon>Piroplasmida</taxon>
        <taxon>Babesiidae</taxon>
        <taxon>Babesia</taxon>
    </lineage>
</organism>
<reference evidence="1 2" key="1">
    <citation type="journal article" date="2012" name="Nucleic Acids Res.">
        <title>Sequencing of the smallest Apicomplexan genome from the human pathogen Babesia microti.</title>
        <authorList>
            <person name="Cornillot E."/>
            <person name="Hadj-Kaddour K."/>
            <person name="Dassouli A."/>
            <person name="Noel B."/>
            <person name="Ranwez V."/>
            <person name="Vacherie B."/>
            <person name="Augagneur Y."/>
            <person name="Bres V."/>
            <person name="Duclos A."/>
            <person name="Randazzo S."/>
            <person name="Carcy B."/>
            <person name="Debierre-Grockiego F."/>
            <person name="Delbecq S."/>
            <person name="Moubri-Menage K."/>
            <person name="Shams-Eldin H."/>
            <person name="Usmani-Brown S."/>
            <person name="Bringaud F."/>
            <person name="Wincker P."/>
            <person name="Vivares C.P."/>
            <person name="Schwarz R.T."/>
            <person name="Schetters T.P."/>
            <person name="Krause P.J."/>
            <person name="Gorenflot A."/>
            <person name="Berry V."/>
            <person name="Barbe V."/>
            <person name="Ben Mamoun C."/>
        </authorList>
    </citation>
    <scope>NUCLEOTIDE SEQUENCE [LARGE SCALE GENOMIC DNA]</scope>
    <source>
        <strain evidence="1 2">RI</strain>
    </source>
</reference>
<evidence type="ECO:0000313" key="1">
    <source>
        <dbReference type="EMBL" id="SJK86143.1"/>
    </source>
</evidence>
<proteinExistence type="predicted"/>
<dbReference type="VEuPathDB" id="PiroplasmaDB:BMR1_02g03821"/>
<gene>
    <name evidence="1" type="ORF">BMR1_02g03821</name>
</gene>
<dbReference type="EMBL" id="FO082872">
    <property type="protein sequence ID" value="SJK86143.1"/>
    <property type="molecule type" value="Genomic_DNA"/>
</dbReference>
<reference evidence="1 2" key="2">
    <citation type="journal article" date="2013" name="PLoS ONE">
        <title>Whole genome mapping and re-organization of the nuclear and mitochondrial genomes of Babesia microti isolates.</title>
        <authorList>
            <person name="Cornillot E."/>
            <person name="Dassouli A."/>
            <person name="Garg A."/>
            <person name="Pachikara N."/>
            <person name="Randazzo S."/>
            <person name="Depoix D."/>
            <person name="Carcy B."/>
            <person name="Delbecq S."/>
            <person name="Frutos R."/>
            <person name="Silva J.C."/>
            <person name="Sutton R."/>
            <person name="Krause P.J."/>
            <person name="Mamoun C.B."/>
        </authorList>
    </citation>
    <scope>NUCLEOTIDE SEQUENCE [LARGE SCALE GENOMIC DNA]</scope>
    <source>
        <strain evidence="1 2">RI</strain>
    </source>
</reference>
<keyword evidence="2" id="KW-1185">Reference proteome</keyword>
<dbReference type="OrthoDB" id="361497at2759"/>
<dbReference type="GeneID" id="24424548"/>
<dbReference type="RefSeq" id="XP_021338336.1">
    <property type="nucleotide sequence ID" value="XM_021481730.1"/>
</dbReference>
<dbReference type="Proteomes" id="UP000002899">
    <property type="component" value="Chromosome II"/>
</dbReference>
<dbReference type="AlphaFoldDB" id="A0A1R4AAW3"/>
<reference evidence="1 2" key="3">
    <citation type="journal article" date="2016" name="Sci. Rep.">
        <title>Genome-wide diversity and gene expression profiling of Babesia microti isolates identify polymorphic genes that mediate host-pathogen interactions.</title>
        <authorList>
            <person name="Silva J.C."/>
            <person name="Cornillot E."/>
            <person name="McCracken C."/>
            <person name="Usmani-Brown S."/>
            <person name="Dwivedi A."/>
            <person name="Ifeonu O.O."/>
            <person name="Crabtree J."/>
            <person name="Gotia H.T."/>
            <person name="Virji A.Z."/>
            <person name="Reynes C."/>
            <person name="Colinge J."/>
            <person name="Kumar V."/>
            <person name="Lawres L."/>
            <person name="Pazzi J.E."/>
            <person name="Pablo J.V."/>
            <person name="Hung C."/>
            <person name="Brancato J."/>
            <person name="Kumari P."/>
            <person name="Orvis J."/>
            <person name="Tretina K."/>
            <person name="Chibucos M."/>
            <person name="Ott S."/>
            <person name="Sadzewicz L."/>
            <person name="Sengamalay N."/>
            <person name="Shetty A.C."/>
            <person name="Su Q."/>
            <person name="Tallon L."/>
            <person name="Fraser C.M."/>
            <person name="Frutos R."/>
            <person name="Molina D.M."/>
            <person name="Krause P.J."/>
            <person name="Ben Mamoun C."/>
        </authorList>
    </citation>
    <scope>NUCLEOTIDE SEQUENCE [LARGE SCALE GENOMIC DNA]</scope>
    <source>
        <strain evidence="1 2">RI</strain>
    </source>
</reference>
<accession>A0A1R4AAW3</accession>
<dbReference type="KEGG" id="bmic:BMR1_02g03821"/>
<evidence type="ECO:0000313" key="2">
    <source>
        <dbReference type="Proteomes" id="UP000002899"/>
    </source>
</evidence>